<accession>A0AC35GNB4</accession>
<dbReference type="WBParaSite" id="PS1159_v2.g6940.t1">
    <property type="protein sequence ID" value="PS1159_v2.g6940.t1"/>
    <property type="gene ID" value="PS1159_v2.g6940"/>
</dbReference>
<sequence>MSSRLLLTRLLRFPPRLSSMAGHAHFGPANRLAQEKSPYLLQHAHNPVDWYPWSDEAFKAAKEKNLPIFLSVGYSTCHWCHVMERESFVNPEIAKIMNENFINIKLDREERPDVDKLYMAFVVSVTGHGGWPMSVFLTPEGEPLTGGTYFPPKDSFASLGFESVLKLVSEQWKSNNESVLAQGKALSRAIQKELAPKPGQAPSANHMIQNCYEHLIQTFDEDFGGFGASMKFPKPVDLEFLLYYFKHNAQAEPGKFAKEMIDKTLYEIDKGGIHDHLGKGFHRYAVDRQWKIPHYEKMLYDQGQLLSIYSNFYKITGKYKEVIEDIVEYVKKDLLHKDGGFCSAEDAESYPIEGAPKKKEGAFYVWTKQELEDALTPEQFTAFQKYYNIKEEGNCPDGSDPRGELKQKNTLFIGGKNSAEKIAEEMKISVEEFEKLIEDGKKALLVKRDERPRPGLDFKIITSWNSLMISGLTAAYGAFPAKKEYLEMAQKAVNFIKENLVDDQDQLLRTAYSDENRQNVFQISKPILAFSDDYAFLIQALLDLYEADFDESHLKWAEKLQIQMDEHFFDKQHSVGYFNSRDTDSTVFARLQEDQDGAEPCSNSIACNNLLRLSDIFGDKEYRKKAGDIFNGHAKRLETHAYALPKMIIAANRFASAATQIVVASPADNNELGKQMLQTISSKYLPDKSVIYLSTDVQDHEFLLSKNPELNQQLEIGRDQAAVFICENFTCSIPIRSLNDLNIRLNSMPFVRESNEEKQNN</sequence>
<name>A0AC35GNB4_9BILA</name>
<organism evidence="1 2">
    <name type="scientific">Panagrolaimus sp. PS1159</name>
    <dbReference type="NCBI Taxonomy" id="55785"/>
    <lineage>
        <taxon>Eukaryota</taxon>
        <taxon>Metazoa</taxon>
        <taxon>Ecdysozoa</taxon>
        <taxon>Nematoda</taxon>
        <taxon>Chromadorea</taxon>
        <taxon>Rhabditida</taxon>
        <taxon>Tylenchina</taxon>
        <taxon>Panagrolaimomorpha</taxon>
        <taxon>Panagrolaimoidea</taxon>
        <taxon>Panagrolaimidae</taxon>
        <taxon>Panagrolaimus</taxon>
    </lineage>
</organism>
<reference evidence="2" key="1">
    <citation type="submission" date="2022-11" db="UniProtKB">
        <authorList>
            <consortium name="WormBaseParasite"/>
        </authorList>
    </citation>
    <scope>IDENTIFICATION</scope>
</reference>
<evidence type="ECO:0000313" key="1">
    <source>
        <dbReference type="Proteomes" id="UP000887580"/>
    </source>
</evidence>
<evidence type="ECO:0000313" key="2">
    <source>
        <dbReference type="WBParaSite" id="PS1159_v2.g6940.t1"/>
    </source>
</evidence>
<proteinExistence type="predicted"/>
<dbReference type="Proteomes" id="UP000887580">
    <property type="component" value="Unplaced"/>
</dbReference>
<protein>
    <submittedName>
        <fullName evidence="2">DUF255 domain-containing protein</fullName>
    </submittedName>
</protein>